<protein>
    <submittedName>
        <fullName evidence="6">Anion transporter</fullName>
    </submittedName>
</protein>
<evidence type="ECO:0000256" key="5">
    <source>
        <dbReference type="ARBA" id="ARBA00023136"/>
    </source>
</evidence>
<proteinExistence type="predicted"/>
<evidence type="ECO:0000256" key="1">
    <source>
        <dbReference type="ARBA" id="ARBA00004141"/>
    </source>
</evidence>
<accession>A0A3T0E6I0</accession>
<name>A0A3T0E6I0_9PROT</name>
<dbReference type="InterPro" id="IPR031312">
    <property type="entry name" value="Na/sul_symport_CS"/>
</dbReference>
<dbReference type="AlphaFoldDB" id="A0A3T0E6I0"/>
<evidence type="ECO:0000313" key="7">
    <source>
        <dbReference type="Proteomes" id="UP000286954"/>
    </source>
</evidence>
<dbReference type="KEGG" id="gak:X907_0219"/>
<keyword evidence="3" id="KW-0812">Transmembrane</keyword>
<comment type="subcellular location">
    <subcellularLocation>
        <location evidence="1">Membrane</location>
        <topology evidence="1">Multi-pass membrane protein</topology>
    </subcellularLocation>
</comment>
<organism evidence="6 7">
    <name type="scientific">Glycocaulis alkaliphilus</name>
    <dbReference type="NCBI Taxonomy" id="1434191"/>
    <lineage>
        <taxon>Bacteria</taxon>
        <taxon>Pseudomonadati</taxon>
        <taxon>Pseudomonadota</taxon>
        <taxon>Alphaproteobacteria</taxon>
        <taxon>Maricaulales</taxon>
        <taxon>Maricaulaceae</taxon>
        <taxon>Glycocaulis</taxon>
    </lineage>
</organism>
<dbReference type="OrthoDB" id="9766267at2"/>
<evidence type="ECO:0000256" key="3">
    <source>
        <dbReference type="ARBA" id="ARBA00022692"/>
    </source>
</evidence>
<dbReference type="EMBL" id="CP018911">
    <property type="protein sequence ID" value="AZU02768.1"/>
    <property type="molecule type" value="Genomic_DNA"/>
</dbReference>
<keyword evidence="7" id="KW-1185">Reference proteome</keyword>
<evidence type="ECO:0000313" key="6">
    <source>
        <dbReference type="EMBL" id="AZU02768.1"/>
    </source>
</evidence>
<evidence type="ECO:0000256" key="2">
    <source>
        <dbReference type="ARBA" id="ARBA00022448"/>
    </source>
</evidence>
<dbReference type="GO" id="GO:0005886">
    <property type="term" value="C:plasma membrane"/>
    <property type="evidence" value="ECO:0007669"/>
    <property type="project" value="TreeGrafter"/>
</dbReference>
<evidence type="ECO:0000256" key="4">
    <source>
        <dbReference type="ARBA" id="ARBA00022989"/>
    </source>
</evidence>
<dbReference type="GO" id="GO:0015141">
    <property type="term" value="F:succinate transmembrane transporter activity"/>
    <property type="evidence" value="ECO:0007669"/>
    <property type="project" value="UniProtKB-ARBA"/>
</dbReference>
<keyword evidence="4" id="KW-1133">Transmembrane helix</keyword>
<dbReference type="PANTHER" id="PTHR10283">
    <property type="entry name" value="SOLUTE CARRIER FAMILY 13 MEMBER"/>
    <property type="match status" value="1"/>
</dbReference>
<dbReference type="PROSITE" id="PS01271">
    <property type="entry name" value="NA_SULFATE"/>
    <property type="match status" value="1"/>
</dbReference>
<dbReference type="CDD" id="cd01115">
    <property type="entry name" value="SLC13_permease"/>
    <property type="match status" value="1"/>
</dbReference>
<dbReference type="PANTHER" id="PTHR10283:SF82">
    <property type="entry name" value="SOLUTE CARRIER FAMILY 13 MEMBER 2"/>
    <property type="match status" value="1"/>
</dbReference>
<reference evidence="6 7" key="1">
    <citation type="submission" date="2016-12" db="EMBL/GenBank/DDBJ databases">
        <title>The genome of dimorphic prosthecate Glycocaulis alkaliphilus 6b-8t, isolated from crude oil dictates its adaptability in petroleum environments.</title>
        <authorList>
            <person name="Wu X.-L."/>
            <person name="Geng S."/>
        </authorList>
    </citation>
    <scope>NUCLEOTIDE SEQUENCE [LARGE SCALE GENOMIC DNA]</scope>
    <source>
        <strain evidence="6 7">6B-8</strain>
    </source>
</reference>
<gene>
    <name evidence="6" type="ORF">X907_0219</name>
</gene>
<dbReference type="RefSeq" id="WP_127565222.1">
    <property type="nucleotide sequence ID" value="NZ_BMFB01000006.1"/>
</dbReference>
<dbReference type="InterPro" id="IPR001898">
    <property type="entry name" value="SLC13A/DASS"/>
</dbReference>
<sequence length="505" mass="52869">MNFAWTPRRIGLVTGIVLAIGLQCIPLPDGVSREAWLCLSLALMMASWWASEAIPIAATALVPLALFPLFGIASARDAAFPYADPIVLLLLGGFIVALGIERWNLHARIALNVVAAFGSRPSLMLLGFMIASGVLSMWISNTATTLMMIPIALKVAEAVEKEGVDAKMFAPALALAIAYSASIGGLATPVGTPSNLIAIGYLERTVERSISFPEWMMLGLPAAALIIPAAWIILTRFAFKIPSRAGSGEGHALVIAEKKALGRMTTPERRVAMAFGTVALLWMGRDLPGVLIGMPDISFGWNPLLSWLSAALNLPITLSLNDMQIAMMGALAMFLIPAGGPDGKGRALMDWETTQRLPWGVLILFGGGLSLAAAMDATGLSAWIGSHLAIVAELPLPIVVLILAFMVVFLTELTSNVATTTAFLPVLGGVAAAAGVPAEHLILPVALAASCSFMLPVATAPNAIVYASGAVTMGQMIKAGFRINLVAAPLIAMLASFLAPFVFPA</sequence>
<dbReference type="Proteomes" id="UP000286954">
    <property type="component" value="Chromosome"/>
</dbReference>
<dbReference type="Pfam" id="PF00939">
    <property type="entry name" value="Na_sulph_symp"/>
    <property type="match status" value="1"/>
</dbReference>
<keyword evidence="2" id="KW-0813">Transport</keyword>
<keyword evidence="5" id="KW-0472">Membrane</keyword>